<name>A0ABX0F7N0_9BACL</name>
<feature type="chain" id="PRO_5046599783" evidence="1">
    <location>
        <begin position="23"/>
        <end position="157"/>
    </location>
</feature>
<dbReference type="Proteomes" id="UP000800303">
    <property type="component" value="Unassembled WGS sequence"/>
</dbReference>
<evidence type="ECO:0000313" key="3">
    <source>
        <dbReference type="Proteomes" id="UP000800303"/>
    </source>
</evidence>
<evidence type="ECO:0000256" key="1">
    <source>
        <dbReference type="SAM" id="SignalP"/>
    </source>
</evidence>
<feature type="signal peptide" evidence="1">
    <location>
        <begin position="1"/>
        <end position="22"/>
    </location>
</feature>
<keyword evidence="3" id="KW-1185">Reference proteome</keyword>
<reference evidence="2 3" key="1">
    <citation type="submission" date="2020-01" db="EMBL/GenBank/DDBJ databases">
        <title>Polyphasic characterisation and genomic insights into a novel alkali tolerant bacterium VR-M41.</title>
        <authorList>
            <person name="Vemuluri V.R."/>
        </authorList>
    </citation>
    <scope>NUCLEOTIDE SEQUENCE [LARGE SCALE GENOMIC DNA]</scope>
    <source>
        <strain evidence="2 3">VR-M41</strain>
    </source>
</reference>
<proteinExistence type="predicted"/>
<comment type="caution">
    <text evidence="2">The sequence shown here is derived from an EMBL/GenBank/DDBJ whole genome shotgun (WGS) entry which is preliminary data.</text>
</comment>
<evidence type="ECO:0000313" key="2">
    <source>
        <dbReference type="EMBL" id="NGZ74022.1"/>
    </source>
</evidence>
<keyword evidence="1" id="KW-0732">Signal</keyword>
<dbReference type="EMBL" id="JAAFGS010000001">
    <property type="protein sequence ID" value="NGZ74022.1"/>
    <property type="molecule type" value="Genomic_DNA"/>
</dbReference>
<dbReference type="RefSeq" id="WP_166271912.1">
    <property type="nucleotide sequence ID" value="NZ_JAAFGS010000001.1"/>
</dbReference>
<gene>
    <name evidence="2" type="ORF">GYN08_01755</name>
</gene>
<organism evidence="2 3">
    <name type="scientific">Saccharibacillus alkalitolerans</name>
    <dbReference type="NCBI Taxonomy" id="2705290"/>
    <lineage>
        <taxon>Bacteria</taxon>
        <taxon>Bacillati</taxon>
        <taxon>Bacillota</taxon>
        <taxon>Bacilli</taxon>
        <taxon>Bacillales</taxon>
        <taxon>Paenibacillaceae</taxon>
        <taxon>Saccharibacillus</taxon>
    </lineage>
</organism>
<sequence length="157" mass="17436">MKKTIMAAAAAALLLGAGTSHAGAASSGTHRYPVAPNPIADAPNIRVIDSTPETELIESLKKGEWPDEFVIVAMMQTLSGQRLKPDSYPIFLSSKWRLNLLHQMIDGGQKRGIYNNAEMLEDIMVRWEAGDYSKIERDDWVLKKMLDLHHESFNDGA</sequence>
<accession>A0ABX0F7N0</accession>
<protein>
    <submittedName>
        <fullName evidence="2">Uncharacterized protein</fullName>
    </submittedName>
</protein>